<dbReference type="Pfam" id="PF13499">
    <property type="entry name" value="EF-hand_7"/>
    <property type="match status" value="1"/>
</dbReference>
<dbReference type="InterPro" id="IPR036179">
    <property type="entry name" value="Ig-like_dom_sf"/>
</dbReference>
<accession>A0A4Z2JCR8</accession>
<feature type="domain" description="Fibronectin type-III" evidence="9">
    <location>
        <begin position="1034"/>
        <end position="1127"/>
    </location>
</feature>
<feature type="domain" description="Fibronectin type-III" evidence="9">
    <location>
        <begin position="145"/>
        <end position="238"/>
    </location>
</feature>
<dbReference type="PROSITE" id="PS00018">
    <property type="entry name" value="EF_HAND_1"/>
    <property type="match status" value="2"/>
</dbReference>
<dbReference type="FunFam" id="2.60.40.10:FF:000112">
    <property type="entry name" value="Titin a"/>
    <property type="match status" value="1"/>
</dbReference>
<feature type="domain" description="Fibronectin type-III" evidence="9">
    <location>
        <begin position="937"/>
        <end position="1031"/>
    </location>
</feature>
<feature type="domain" description="Fibronectin type-III" evidence="9">
    <location>
        <begin position="1423"/>
        <end position="1519"/>
    </location>
</feature>
<dbReference type="OrthoDB" id="504170at2759"/>
<evidence type="ECO:0000256" key="3">
    <source>
        <dbReference type="ARBA" id="ARBA00022837"/>
    </source>
</evidence>
<keyword evidence="5" id="KW-0393">Immunoglobulin domain</keyword>
<dbReference type="InterPro" id="IPR002048">
    <property type="entry name" value="EF_hand_dom"/>
</dbReference>
<feature type="domain" description="Fibronectin type-III" evidence="9">
    <location>
        <begin position="1822"/>
        <end position="1917"/>
    </location>
</feature>
<evidence type="ECO:0000259" key="7">
    <source>
        <dbReference type="PROSITE" id="PS50222"/>
    </source>
</evidence>
<dbReference type="InterPro" id="IPR018247">
    <property type="entry name" value="EF_Hand_1_Ca_BS"/>
</dbReference>
<feature type="domain" description="Fibronectin type-III" evidence="9">
    <location>
        <begin position="1621"/>
        <end position="1715"/>
    </location>
</feature>
<feature type="domain" description="Fibronectin type-III" evidence="9">
    <location>
        <begin position="342"/>
        <end position="437"/>
    </location>
</feature>
<dbReference type="SMART" id="SM00060">
    <property type="entry name" value="FN3"/>
    <property type="match status" value="15"/>
</dbReference>
<evidence type="ECO:0000256" key="1">
    <source>
        <dbReference type="ARBA" id="ARBA00022723"/>
    </source>
</evidence>
<evidence type="ECO:0000313" key="10">
    <source>
        <dbReference type="EMBL" id="TNN87811.1"/>
    </source>
</evidence>
<dbReference type="FunFam" id="2.60.40.10:FF:000034">
    <property type="entry name" value="Titin isoform A"/>
    <property type="match status" value="4"/>
</dbReference>
<evidence type="ECO:0000256" key="5">
    <source>
        <dbReference type="ARBA" id="ARBA00023319"/>
    </source>
</evidence>
<keyword evidence="4" id="KW-0460">Magnesium</keyword>
<feature type="domain" description="Fibronectin type-III" evidence="9">
    <location>
        <begin position="541"/>
        <end position="634"/>
    </location>
</feature>
<dbReference type="GO" id="GO:0045214">
    <property type="term" value="P:sarcomere organization"/>
    <property type="evidence" value="ECO:0007669"/>
    <property type="project" value="TreeGrafter"/>
</dbReference>
<evidence type="ECO:0000259" key="8">
    <source>
        <dbReference type="PROSITE" id="PS50835"/>
    </source>
</evidence>
<organism evidence="10 11">
    <name type="scientific">Liparis tanakae</name>
    <name type="common">Tanaka's snailfish</name>
    <dbReference type="NCBI Taxonomy" id="230148"/>
    <lineage>
        <taxon>Eukaryota</taxon>
        <taxon>Metazoa</taxon>
        <taxon>Chordata</taxon>
        <taxon>Craniata</taxon>
        <taxon>Vertebrata</taxon>
        <taxon>Euteleostomi</taxon>
        <taxon>Actinopterygii</taxon>
        <taxon>Neopterygii</taxon>
        <taxon>Teleostei</taxon>
        <taxon>Neoteleostei</taxon>
        <taxon>Acanthomorphata</taxon>
        <taxon>Eupercaria</taxon>
        <taxon>Perciformes</taxon>
        <taxon>Cottioidei</taxon>
        <taxon>Cottales</taxon>
        <taxon>Liparidae</taxon>
        <taxon>Liparis</taxon>
    </lineage>
</organism>
<dbReference type="CDD" id="cd00051">
    <property type="entry name" value="EFh"/>
    <property type="match status" value="1"/>
</dbReference>
<proteinExistence type="predicted"/>
<feature type="domain" description="Ig-like" evidence="8">
    <location>
        <begin position="1523"/>
        <end position="1612"/>
    </location>
</feature>
<feature type="domain" description="Ig-like" evidence="8">
    <location>
        <begin position="49"/>
        <end position="135"/>
    </location>
</feature>
<dbReference type="InterPro" id="IPR013098">
    <property type="entry name" value="Ig_I-set"/>
</dbReference>
<evidence type="ECO:0000256" key="4">
    <source>
        <dbReference type="ARBA" id="ARBA00022842"/>
    </source>
</evidence>
<dbReference type="Gene3D" id="1.10.238.10">
    <property type="entry name" value="EF-hand"/>
    <property type="match status" value="2"/>
</dbReference>
<feature type="region of interest" description="Disordered" evidence="6">
    <location>
        <begin position="1"/>
        <end position="45"/>
    </location>
</feature>
<evidence type="ECO:0000256" key="6">
    <source>
        <dbReference type="SAM" id="MobiDB-lite"/>
    </source>
</evidence>
<dbReference type="InterPro" id="IPR013783">
    <property type="entry name" value="Ig-like_fold"/>
</dbReference>
<dbReference type="PRINTS" id="PR00014">
    <property type="entry name" value="FNTYPEIII"/>
</dbReference>
<dbReference type="PROSITE" id="PS50853">
    <property type="entry name" value="FN3"/>
    <property type="match status" value="15"/>
</dbReference>
<keyword evidence="3" id="KW-0106">Calcium</keyword>
<feature type="domain" description="Fibronectin type-III" evidence="9">
    <location>
        <begin position="1721"/>
        <end position="1815"/>
    </location>
</feature>
<dbReference type="FunFam" id="2.60.40.10:FF:000031">
    <property type="entry name" value="Myosin-binding protein C, slow type"/>
    <property type="match status" value="2"/>
</dbReference>
<dbReference type="SMART" id="SM00408">
    <property type="entry name" value="IGc2"/>
    <property type="match status" value="6"/>
</dbReference>
<feature type="domain" description="EF-hand" evidence="7">
    <location>
        <begin position="2229"/>
        <end position="2264"/>
    </location>
</feature>
<sequence>MFHVFNVSSPSPPPPPLTPGQPAISAADGAPNREVQPGPVTDKDNAIKPKLQIAYATFTVKNGEDLKVEIPVVGQPAPTIEWKREGQAVKETSRLEVSNTSSLTGLHIRHAAREHCGQYSITASNSAGKHTGDITVVVLEKPDQPTGPVRVDEISSDYVVISWEPPGYTGGCQLDNYIVEKRETLSTEWQTVSATTVRTTIKVTRLKTGNEYQFRVFAENRFGKSSAITSPIVIAQYPFNVPTAPGTPFVSTVAKYSMVVEWAPPENDGGSPIIGYHLERKEKNSILWTKLNKLVIPDARFKTSGLEEGIEYEFRVFTENIAGLSPSSKISECYVARDPCGPPGKPEAVVITRENITLQWAKPSYDGGSTITGYIVEKRELPDGRWMKANFTNVIENQFTVTGLTGGQSYEFRVTAKNGAGVWSTPSETVTFVAQDVIEGPTVFIDPKFKTATVVQAGETFVIDADYLGKPLPVVTWLKNGIEIDKTTQRTEVKNTLTHTTLTVRDCTRADGGHFVLSLSNMGGTTSITVIVKVLDKPGPPDGPLKVKVASAEKCSLYWNLPLNDGGASVSHYIIEKRETSRVTWTEVESHVEAVSYKVTKLVPGKEYIFRIAGVNKFGVGEFVESDPFIAQNPFTTPGAPSTPAASAVTGDSMVLSWERPETDGGSEIDGYILEKCDKESVRWTKCNKRRLNDLRFRCTALAEGHYYQFRVLAENAAGVGPPSEPSEFIKVCEATYCPGPPTNPKVTDYSSSTVSLTWSKPNYDGGAAIRGFVVEMKEAAEDEWIACTPSTGVEHTNYTVKRLRENAKYSFRIRAMNAAGVGECVDIPGCVVATEKLEAPEIELDTTLRKIVSVRACSTLRLLVTIRGRPEPEVRWSKEGGTVSERAQIEITSSSTELLIENVNRNDTGKYVLTAENCSGSKSAFINVRVLDSPSAPTNLQVKDAKRDSVLISWEAPLIDGGAKISHYIVEKREEARKAFTSVCSNCARNSCKIDNLQEGSFYYFRVLAVNEFGTGLPAETTEAVKLSEAPLPPGKITLSDVACNSARLSWEKPEHDGGSKITCYIVEMQAKGDDTWTTCSESKALEASINGLATGREYFFRVSAVNEKGKSEPKSLLPPVTLKDTSAEPIIHLLSNTFSVKAGNDLKIDVPFKGVPTPILAWKKDGNLLKETSRVNVNASDTSSQIVIKDATRTDAGMYEVTLTNSTGTTSAEIVVTIFEKPGPPSDLSVDEVSADFMSLSWQPSHYTGGCQISNYVVEKKDTSSTMWQTVSATVARTSIKISRLTQGTEYQFRVAAENRYGKSHFVESDPVVAQYPFKPPDSPTDLRIVSASKSVMVVAWSKPEGDGGSPIIGYHIECKDQSSILWSKLNRNPVTENQFKVTTVEEGLVYEFRVCAENMAGVGPCSKASEPGAARDQCDPPHNLTVTNITNSSVSLTWDKPEYDGGAKITGYIVERKELPNSCWLKCNFVNLLDTFLEVTGLLEDEQYDFRVIAKNAAELFSGPSETTGPVTVQHDVKPPTIILEDKFRQVVVVKAGDILRIDADISGCPNPTVFWLKNGRNIGTKGRVEITATKTHTSLLIRESVRKDSGQYILTLQSTGGTTSKSITCKVLDRPGPPAGPLEVSGLSAEKCTLSWDVPHETGGAEIVHYIVEKCETSRVAWTLVYGEMVANTCKITKLLKGNEYMFRVRAVNKYGEGETLESEPNKAMDPFTIPSSPTDVEVTSATAEAMTICWKRPASDGDSRISGYIIEKREKQGVRWVRVNKKPVYDLRVKASGLHEGCEYEFRVFAENAAGLSEPSLPCPLTLADDPKFLASAPAKPTVIDSSKSSITLSWNKPLFDGGAAVTGYRVEYRKSAEDNWTQVGVPNTDKTEFTVTGLTSGTEYVFIVRSINKMGISEPSPETDPEVTMERVEEPRFDISTDIRKTLLVKDGSSFTLTVPFTGKPVPSVVWDKADVDLTVRGMINTSSFVSSITLEGATRDDSGKYVVKLQNVAGSASLMLNVKVLDSPGPPNQVAVKDVTKNSATITWDIPENEGGASVQNYLVDIRDISRKGWTRLTDKCHRLSYKVADLEEGGVYFFRVTGENEYGIGVSAETKEGTKMTGLNANKRFTELLTKDEKDLPNTRVPMERILTLPELKSNPFRRRICHVFSTSEYKDGSLTFEDFLDLLSAFSDSATMEIKSHYAFRIFDFDDDGTLDCVDLEKLVNCLTGETDDTRLTTEEMRQLISNILEESDIDKDGTVNLSEFQHVISRSPDFVSSFKIVL</sequence>
<reference evidence="10 11" key="1">
    <citation type="submission" date="2019-03" db="EMBL/GenBank/DDBJ databases">
        <title>First draft genome of Liparis tanakae, snailfish: a comprehensive survey of snailfish specific genes.</title>
        <authorList>
            <person name="Kim W."/>
            <person name="Song I."/>
            <person name="Jeong J.-H."/>
            <person name="Kim D."/>
            <person name="Kim S."/>
            <person name="Ryu S."/>
            <person name="Song J.Y."/>
            <person name="Lee S.K."/>
        </authorList>
    </citation>
    <scope>NUCLEOTIDE SEQUENCE [LARGE SCALE GENOMIC DNA]</scope>
    <source>
        <tissue evidence="10">Muscle</tissue>
    </source>
</reference>
<dbReference type="InterPro" id="IPR003599">
    <property type="entry name" value="Ig_sub"/>
</dbReference>
<dbReference type="FunFam" id="2.60.40.10:FF:000003">
    <property type="entry name" value="Titin isoform E"/>
    <property type="match status" value="6"/>
</dbReference>
<feature type="domain" description="Fibronectin type-III" evidence="9">
    <location>
        <begin position="2017"/>
        <end position="2112"/>
    </location>
</feature>
<dbReference type="Gene3D" id="2.60.40.10">
    <property type="entry name" value="Immunoglobulins"/>
    <property type="match status" value="21"/>
</dbReference>
<dbReference type="SUPFAM" id="SSF49265">
    <property type="entry name" value="Fibronectin type III"/>
    <property type="match status" value="9"/>
</dbReference>
<feature type="domain" description="Fibronectin type-III" evidence="9">
    <location>
        <begin position="1325"/>
        <end position="1419"/>
    </location>
</feature>
<dbReference type="InterPro" id="IPR011992">
    <property type="entry name" value="EF-hand-dom_pair"/>
</dbReference>
<dbReference type="InterPro" id="IPR007110">
    <property type="entry name" value="Ig-like_dom"/>
</dbReference>
<dbReference type="PANTHER" id="PTHR14340:SF13">
    <property type="entry name" value="TITIN"/>
    <property type="match status" value="1"/>
</dbReference>
<dbReference type="FunFam" id="2.60.40.10:FF:000073">
    <property type="entry name" value="titin isoform X1"/>
    <property type="match status" value="1"/>
</dbReference>
<dbReference type="GO" id="GO:0048738">
    <property type="term" value="P:cardiac muscle tissue development"/>
    <property type="evidence" value="ECO:0007669"/>
    <property type="project" value="TreeGrafter"/>
</dbReference>
<evidence type="ECO:0000259" key="9">
    <source>
        <dbReference type="PROSITE" id="PS50853"/>
    </source>
</evidence>
<dbReference type="SMART" id="SM00409">
    <property type="entry name" value="IG"/>
    <property type="match status" value="6"/>
</dbReference>
<dbReference type="SUPFAM" id="SSF47473">
    <property type="entry name" value="EF-hand"/>
    <property type="match status" value="1"/>
</dbReference>
<evidence type="ECO:0000256" key="2">
    <source>
        <dbReference type="ARBA" id="ARBA00022737"/>
    </source>
</evidence>
<dbReference type="FunFam" id="1.10.238.10:FF:000079">
    <property type="entry name" value="Calcium and integrin-binding family member 2"/>
    <property type="match status" value="1"/>
</dbReference>
<dbReference type="GO" id="GO:0031430">
    <property type="term" value="C:M band"/>
    <property type="evidence" value="ECO:0007669"/>
    <property type="project" value="TreeGrafter"/>
</dbReference>
<dbReference type="InterPro" id="IPR003598">
    <property type="entry name" value="Ig_sub2"/>
</dbReference>
<dbReference type="Pfam" id="PF07679">
    <property type="entry name" value="I-set"/>
    <property type="match status" value="6"/>
</dbReference>
<dbReference type="GO" id="GO:0008307">
    <property type="term" value="F:structural constituent of muscle"/>
    <property type="evidence" value="ECO:0007669"/>
    <property type="project" value="TreeGrafter"/>
</dbReference>
<feature type="domain" description="Fibronectin type-III" evidence="9">
    <location>
        <begin position="741"/>
        <end position="838"/>
    </location>
</feature>
<keyword evidence="11" id="KW-1185">Reference proteome</keyword>
<comment type="caution">
    <text evidence="10">The sequence shown here is derived from an EMBL/GenBank/DDBJ whole genome shotgun (WGS) entry which is preliminary data.</text>
</comment>
<feature type="compositionally biased region" description="Pro residues" evidence="6">
    <location>
        <begin position="10"/>
        <end position="19"/>
    </location>
</feature>
<dbReference type="FunFam" id="2.60.40.10:FF:000002">
    <property type="entry name" value="Titin a"/>
    <property type="match status" value="4"/>
</dbReference>
<feature type="domain" description="Fibronectin type-III" evidence="9">
    <location>
        <begin position="1226"/>
        <end position="1319"/>
    </location>
</feature>
<dbReference type="CDD" id="cd05748">
    <property type="entry name" value="Ig_Titin_like"/>
    <property type="match status" value="2"/>
</dbReference>
<dbReference type="InterPro" id="IPR003961">
    <property type="entry name" value="FN3_dom"/>
</dbReference>
<dbReference type="PROSITE" id="PS50835">
    <property type="entry name" value="IG_LIKE"/>
    <property type="match status" value="6"/>
</dbReference>
<dbReference type="Pfam" id="PF00041">
    <property type="entry name" value="fn3"/>
    <property type="match status" value="15"/>
</dbReference>
<dbReference type="GO" id="GO:0005509">
    <property type="term" value="F:calcium ion binding"/>
    <property type="evidence" value="ECO:0007669"/>
    <property type="project" value="InterPro"/>
</dbReference>
<dbReference type="InterPro" id="IPR036116">
    <property type="entry name" value="FN3_sf"/>
</dbReference>
<dbReference type="EMBL" id="SRLO01000008">
    <property type="protein sequence ID" value="TNN87811.1"/>
    <property type="molecule type" value="Genomic_DNA"/>
</dbReference>
<feature type="domain" description="Fibronectin type-III" evidence="9">
    <location>
        <begin position="244"/>
        <end position="338"/>
    </location>
</feature>
<evidence type="ECO:0000313" key="11">
    <source>
        <dbReference type="Proteomes" id="UP000314294"/>
    </source>
</evidence>
<feature type="domain" description="Ig-like" evidence="8">
    <location>
        <begin position="1131"/>
        <end position="1219"/>
    </location>
</feature>
<feature type="domain" description="EF-hand" evidence="7">
    <location>
        <begin position="2184"/>
        <end position="2219"/>
    </location>
</feature>
<feature type="domain" description="Ig-like" evidence="8">
    <location>
        <begin position="441"/>
        <end position="529"/>
    </location>
</feature>
<dbReference type="CDD" id="cd00063">
    <property type="entry name" value="FN3"/>
    <property type="match status" value="15"/>
</dbReference>
<dbReference type="PROSITE" id="PS50222">
    <property type="entry name" value="EF_HAND_2"/>
    <property type="match status" value="2"/>
</dbReference>
<feature type="domain" description="Ig-like" evidence="8">
    <location>
        <begin position="1921"/>
        <end position="2010"/>
    </location>
</feature>
<dbReference type="PANTHER" id="PTHR14340">
    <property type="entry name" value="MICROFIBRIL-ASSOCIATED GLYCOPROTEIN 3"/>
    <property type="match status" value="1"/>
</dbReference>
<name>A0A4Z2JCR8_9TELE</name>
<feature type="domain" description="Fibronectin type-III" evidence="9">
    <location>
        <begin position="640"/>
        <end position="735"/>
    </location>
</feature>
<gene>
    <name evidence="10" type="primary">Ttn_2</name>
    <name evidence="10" type="ORF">EYF80_001775</name>
</gene>
<dbReference type="Proteomes" id="UP000314294">
    <property type="component" value="Unassembled WGS sequence"/>
</dbReference>
<dbReference type="SUPFAM" id="SSF48726">
    <property type="entry name" value="Immunoglobulin"/>
    <property type="match status" value="6"/>
</dbReference>
<protein>
    <submittedName>
        <fullName evidence="10">Titin</fullName>
    </submittedName>
</protein>
<dbReference type="FunFam" id="2.60.40.10:FF:000011">
    <property type="entry name" value="Titin b"/>
    <property type="match status" value="2"/>
</dbReference>
<keyword evidence="1" id="KW-0479">Metal-binding</keyword>
<keyword evidence="2" id="KW-0677">Repeat</keyword>
<feature type="domain" description="Ig-like" evidence="8">
    <location>
        <begin position="841"/>
        <end position="930"/>
    </location>
</feature>
<dbReference type="FunFam" id="2.60.40.10:FF:000135">
    <property type="entry name" value="Titin a"/>
    <property type="match status" value="1"/>
</dbReference>